<gene>
    <name evidence="2" type="ORF">MERR_LOCUS10788</name>
</gene>
<protein>
    <recommendedName>
        <fullName evidence="1">GAG-pre-integrase domain-containing protein</fullName>
    </recommendedName>
</protein>
<dbReference type="EMBL" id="CACVBM020000788">
    <property type="protein sequence ID" value="CAA7023553.1"/>
    <property type="molecule type" value="Genomic_DNA"/>
</dbReference>
<organism evidence="2 3">
    <name type="scientific">Microthlaspi erraticum</name>
    <dbReference type="NCBI Taxonomy" id="1685480"/>
    <lineage>
        <taxon>Eukaryota</taxon>
        <taxon>Viridiplantae</taxon>
        <taxon>Streptophyta</taxon>
        <taxon>Embryophyta</taxon>
        <taxon>Tracheophyta</taxon>
        <taxon>Spermatophyta</taxon>
        <taxon>Magnoliopsida</taxon>
        <taxon>eudicotyledons</taxon>
        <taxon>Gunneridae</taxon>
        <taxon>Pentapetalae</taxon>
        <taxon>rosids</taxon>
        <taxon>malvids</taxon>
        <taxon>Brassicales</taxon>
        <taxon>Brassicaceae</taxon>
        <taxon>Coluteocarpeae</taxon>
        <taxon>Microthlaspi</taxon>
    </lineage>
</organism>
<accession>A0A6D2I500</accession>
<dbReference type="Pfam" id="PF13976">
    <property type="entry name" value="gag_pre-integrs"/>
    <property type="match status" value="1"/>
</dbReference>
<dbReference type="InterPro" id="IPR025724">
    <property type="entry name" value="GAG-pre-integrase_dom"/>
</dbReference>
<proteinExistence type="predicted"/>
<reference evidence="2" key="1">
    <citation type="submission" date="2020-01" db="EMBL/GenBank/DDBJ databases">
        <authorList>
            <person name="Mishra B."/>
        </authorList>
    </citation>
    <scope>NUCLEOTIDE SEQUENCE [LARGE SCALE GENOMIC DNA]</scope>
</reference>
<comment type="caution">
    <text evidence="2">The sequence shown here is derived from an EMBL/GenBank/DDBJ whole genome shotgun (WGS) entry which is preliminary data.</text>
</comment>
<dbReference type="Proteomes" id="UP000467841">
    <property type="component" value="Unassembled WGS sequence"/>
</dbReference>
<evidence type="ECO:0000259" key="1">
    <source>
        <dbReference type="Pfam" id="PF13976"/>
    </source>
</evidence>
<name>A0A6D2I500_9BRAS</name>
<sequence>MAAESSAGIKSTQGLMIGRGTLINNLYILQVPADPSSNFCGSLHDDALLWHQRLGHPSQAKLQHLSGILHLSKAAASDHCCICPLAKGNF</sequence>
<dbReference type="OrthoDB" id="1431559at2759"/>
<feature type="domain" description="GAG-pre-integrase" evidence="1">
    <location>
        <begin position="25"/>
        <end position="87"/>
    </location>
</feature>
<evidence type="ECO:0000313" key="3">
    <source>
        <dbReference type="Proteomes" id="UP000467841"/>
    </source>
</evidence>
<keyword evidence="3" id="KW-1185">Reference proteome</keyword>
<dbReference type="AlphaFoldDB" id="A0A6D2I500"/>
<evidence type="ECO:0000313" key="2">
    <source>
        <dbReference type="EMBL" id="CAA7023553.1"/>
    </source>
</evidence>